<dbReference type="InterPro" id="IPR036411">
    <property type="entry name" value="TorD-like_sf"/>
</dbReference>
<organism evidence="2 3">
    <name type="scientific">Thioalkalicoccus limnaeus</name>
    <dbReference type="NCBI Taxonomy" id="120681"/>
    <lineage>
        <taxon>Bacteria</taxon>
        <taxon>Pseudomonadati</taxon>
        <taxon>Pseudomonadota</taxon>
        <taxon>Gammaproteobacteria</taxon>
        <taxon>Chromatiales</taxon>
        <taxon>Chromatiaceae</taxon>
        <taxon>Thioalkalicoccus</taxon>
    </lineage>
</organism>
<dbReference type="RefSeq" id="WP_369668121.1">
    <property type="nucleotide sequence ID" value="NZ_JBDKXB010000027.1"/>
</dbReference>
<dbReference type="SUPFAM" id="SSF89155">
    <property type="entry name" value="TorD-like"/>
    <property type="match status" value="1"/>
</dbReference>
<keyword evidence="3" id="KW-1185">Reference proteome</keyword>
<keyword evidence="1" id="KW-0143">Chaperone</keyword>
<dbReference type="Gene3D" id="1.10.3480.10">
    <property type="entry name" value="TorD-like"/>
    <property type="match status" value="1"/>
</dbReference>
<name>A0ABV4BIU9_9GAMM</name>
<evidence type="ECO:0000313" key="2">
    <source>
        <dbReference type="EMBL" id="MEY6433734.1"/>
    </source>
</evidence>
<evidence type="ECO:0000256" key="1">
    <source>
        <dbReference type="ARBA" id="ARBA00023186"/>
    </source>
</evidence>
<proteinExistence type="predicted"/>
<dbReference type="PANTHER" id="PTHR34227">
    <property type="entry name" value="CHAPERONE PROTEIN YCDY"/>
    <property type="match status" value="1"/>
</dbReference>
<accession>A0ABV4BIU9</accession>
<reference evidence="2 3" key="1">
    <citation type="submission" date="2024-05" db="EMBL/GenBank/DDBJ databases">
        <title>Genome Sequence and Characterization of the New Strain Purple Sulfur Bacterium of Genus Thioalkalicoccus.</title>
        <authorList>
            <person name="Bryantseva I.A."/>
            <person name="Kyndt J.A."/>
            <person name="Imhoff J.F."/>
        </authorList>
    </citation>
    <scope>NUCLEOTIDE SEQUENCE [LARGE SCALE GENOMIC DNA]</scope>
    <source>
        <strain evidence="2 3">Um2</strain>
    </source>
</reference>
<gene>
    <name evidence="2" type="ORF">ABC977_15120</name>
</gene>
<dbReference type="PANTHER" id="PTHR34227:SF1">
    <property type="entry name" value="DIMETHYL SULFOXIDE REDUCTASE CHAPERONE-RELATED"/>
    <property type="match status" value="1"/>
</dbReference>
<dbReference type="Pfam" id="PF02613">
    <property type="entry name" value="Nitrate_red_del"/>
    <property type="match status" value="1"/>
</dbReference>
<dbReference type="InterPro" id="IPR050289">
    <property type="entry name" value="TorD/DmsD_chaperones"/>
</dbReference>
<comment type="caution">
    <text evidence="2">The sequence shown here is derived from an EMBL/GenBank/DDBJ whole genome shotgun (WGS) entry which is preliminary data.</text>
</comment>
<protein>
    <submittedName>
        <fullName evidence="2">Molecular chaperone TorD family protein</fullName>
    </submittedName>
</protein>
<sequence length="242" mass="26068">MNGPITDQEEARAQDLLNRARRLQVLAAALTYPEPGSGHVKAIGQDLAWLVAATDDAPVALTGLLAAWMACDEERLRAEHGRLFLGQTLCPLHAAAYGSARNLAGPAADLADISGFYQAFGMDLRIDMPERPDLLIVQLEFYASLLIREAYARVQGWQDALEIATDAARAFLQDHLGRWRGVLGEGLTRCEARAPLPELAAWLDLLLEAECEDRAVAPEPFGGPAREAVSADAFTCPHAGGA</sequence>
<dbReference type="Proteomes" id="UP001564408">
    <property type="component" value="Unassembled WGS sequence"/>
</dbReference>
<dbReference type="EMBL" id="JBDKXB010000027">
    <property type="protein sequence ID" value="MEY6433734.1"/>
    <property type="molecule type" value="Genomic_DNA"/>
</dbReference>
<dbReference type="InterPro" id="IPR020945">
    <property type="entry name" value="DMSO/NO3_reduct_chaperone"/>
</dbReference>
<evidence type="ECO:0000313" key="3">
    <source>
        <dbReference type="Proteomes" id="UP001564408"/>
    </source>
</evidence>